<keyword evidence="1" id="KW-0805">Transcription regulation</keyword>
<gene>
    <name evidence="5" type="ORF">SH580_14945</name>
</gene>
<dbReference type="Proteomes" id="UP001324993">
    <property type="component" value="Chromosome"/>
</dbReference>
<proteinExistence type="predicted"/>
<dbReference type="PANTHER" id="PTHR30146">
    <property type="entry name" value="LACI-RELATED TRANSCRIPTIONAL REPRESSOR"/>
    <property type="match status" value="1"/>
</dbReference>
<dbReference type="Gene3D" id="1.10.10.60">
    <property type="entry name" value="Homeodomain-like"/>
    <property type="match status" value="1"/>
</dbReference>
<evidence type="ECO:0000259" key="4">
    <source>
        <dbReference type="PROSITE" id="PS01124"/>
    </source>
</evidence>
<keyword evidence="3" id="KW-0804">Transcription</keyword>
<dbReference type="InterPro" id="IPR018060">
    <property type="entry name" value="HTH_AraC"/>
</dbReference>
<accession>A0ABZ0RIW0</accession>
<dbReference type="Pfam" id="PF12833">
    <property type="entry name" value="HTH_18"/>
    <property type="match status" value="1"/>
</dbReference>
<dbReference type="RefSeq" id="WP_319831644.1">
    <property type="nucleotide sequence ID" value="NZ_CP138858.1"/>
</dbReference>
<dbReference type="SMART" id="SM00342">
    <property type="entry name" value="HTH_ARAC"/>
    <property type="match status" value="1"/>
</dbReference>
<name>A0ABZ0RIW0_9BACT</name>
<keyword evidence="6" id="KW-1185">Reference proteome</keyword>
<dbReference type="InterPro" id="IPR046335">
    <property type="entry name" value="LacI/GalR-like_sensor"/>
</dbReference>
<reference evidence="5 6" key="1">
    <citation type="submission" date="2023-11" db="EMBL/GenBank/DDBJ databases">
        <title>Coraliomargarita sp. nov., isolated from marine algae.</title>
        <authorList>
            <person name="Lee J.K."/>
            <person name="Baek J.H."/>
            <person name="Kim J.M."/>
            <person name="Choi D.G."/>
            <person name="Jeon C.O."/>
        </authorList>
    </citation>
    <scope>NUCLEOTIDE SEQUENCE [LARGE SCALE GENOMIC DNA]</scope>
    <source>
        <strain evidence="5 6">J2-16</strain>
    </source>
</reference>
<dbReference type="InterPro" id="IPR028082">
    <property type="entry name" value="Peripla_BP_I"/>
</dbReference>
<evidence type="ECO:0000313" key="6">
    <source>
        <dbReference type="Proteomes" id="UP001324993"/>
    </source>
</evidence>
<dbReference type="InterPro" id="IPR009057">
    <property type="entry name" value="Homeodomain-like_sf"/>
</dbReference>
<evidence type="ECO:0000256" key="1">
    <source>
        <dbReference type="ARBA" id="ARBA00023015"/>
    </source>
</evidence>
<dbReference type="Pfam" id="PF13377">
    <property type="entry name" value="Peripla_BP_3"/>
    <property type="match status" value="1"/>
</dbReference>
<dbReference type="EMBL" id="CP138858">
    <property type="protein sequence ID" value="WPJ94730.1"/>
    <property type="molecule type" value="Genomic_DNA"/>
</dbReference>
<dbReference type="PANTHER" id="PTHR30146:SF24">
    <property type="entry name" value="XYLOSE OPERON REGULATORY PROTEIN"/>
    <property type="match status" value="1"/>
</dbReference>
<feature type="domain" description="HTH araC/xylS-type" evidence="4">
    <location>
        <begin position="286"/>
        <end position="385"/>
    </location>
</feature>
<dbReference type="PROSITE" id="PS01124">
    <property type="entry name" value="HTH_ARAC_FAMILY_2"/>
    <property type="match status" value="1"/>
</dbReference>
<protein>
    <submittedName>
        <fullName evidence="5">Substrate-binding domain-containing protein</fullName>
    </submittedName>
</protein>
<dbReference type="SUPFAM" id="SSF53822">
    <property type="entry name" value="Periplasmic binding protein-like I"/>
    <property type="match status" value="1"/>
</dbReference>
<evidence type="ECO:0000256" key="3">
    <source>
        <dbReference type="ARBA" id="ARBA00023163"/>
    </source>
</evidence>
<dbReference type="Gene3D" id="3.40.50.2300">
    <property type="match status" value="2"/>
</dbReference>
<dbReference type="SUPFAM" id="SSF46689">
    <property type="entry name" value="Homeodomain-like"/>
    <property type="match status" value="1"/>
</dbReference>
<evidence type="ECO:0000256" key="2">
    <source>
        <dbReference type="ARBA" id="ARBA00023125"/>
    </source>
</evidence>
<dbReference type="PROSITE" id="PS00041">
    <property type="entry name" value="HTH_ARAC_FAMILY_1"/>
    <property type="match status" value="1"/>
</dbReference>
<sequence length="396" mass="42934">MKTGEQTVAIAFDLNFRHAAEIFSGASDYIAEAHLDWQLMPLNFGFETRLMELARSGQLAGALGTFVSDGWVQGLLATGVPAINMFNFSKITVVPTVSPDDYATGHAAAAHLHTQGAQRFAFFGADGVYYTRLREAGFRAGLTEYAARSAAKKASRTASELHILRPGPSLPEQVEALKDVPELIGIFCSNDLSARELITLARHKGLRCGKDILVVGVDNDPSESIFAGIGISSFKQPIRETGYQSARALHATMQHGSAPLDLELKLPNQVIPRESSLASNRARIGQLAANYIRENLALPELDAASIAQQVGVSRRSLELATKEQFNTSPYQMLAQARLRLAQQLLRSTRLPIMEVGIRCGYLSAYHFSAWFKKQCGVSPKGFREGRGIEGGSGGAL</sequence>
<organism evidence="5 6">
    <name type="scientific">Coraliomargarita algicola</name>
    <dbReference type="NCBI Taxonomy" id="3092156"/>
    <lineage>
        <taxon>Bacteria</taxon>
        <taxon>Pseudomonadati</taxon>
        <taxon>Verrucomicrobiota</taxon>
        <taxon>Opitutia</taxon>
        <taxon>Puniceicoccales</taxon>
        <taxon>Coraliomargaritaceae</taxon>
        <taxon>Coraliomargarita</taxon>
    </lineage>
</organism>
<evidence type="ECO:0000313" key="5">
    <source>
        <dbReference type="EMBL" id="WPJ94730.1"/>
    </source>
</evidence>
<dbReference type="InterPro" id="IPR018062">
    <property type="entry name" value="HTH_AraC-typ_CS"/>
</dbReference>
<keyword evidence="2" id="KW-0238">DNA-binding</keyword>